<dbReference type="InterPro" id="IPR006603">
    <property type="entry name" value="PQ-loop_rpt"/>
</dbReference>
<feature type="transmembrane region" description="Helical" evidence="7">
    <location>
        <begin position="103"/>
        <end position="121"/>
    </location>
</feature>
<keyword evidence="4 7" id="KW-0472">Membrane</keyword>
<feature type="transmembrane region" description="Helical" evidence="7">
    <location>
        <begin position="20"/>
        <end position="39"/>
    </location>
</feature>
<dbReference type="GO" id="GO:0015174">
    <property type="term" value="F:basic amino acid transmembrane transporter activity"/>
    <property type="evidence" value="ECO:0007669"/>
    <property type="project" value="UniProtKB-ARBA"/>
</dbReference>
<gene>
    <name evidence="8" type="ORF">MAM1_0040d02863</name>
</gene>
<dbReference type="PANTHER" id="PTHR33604:SF3">
    <property type="entry name" value="OSJNBA0004B13.7 PROTEIN"/>
    <property type="match status" value="1"/>
</dbReference>
<dbReference type="Proteomes" id="UP000053815">
    <property type="component" value="Unassembled WGS sequence"/>
</dbReference>
<feature type="transmembrane region" description="Helical" evidence="7">
    <location>
        <begin position="223"/>
        <end position="245"/>
    </location>
</feature>
<evidence type="ECO:0000256" key="2">
    <source>
        <dbReference type="ARBA" id="ARBA00022692"/>
    </source>
</evidence>
<protein>
    <submittedName>
        <fullName evidence="8">Uncharacterized protein</fullName>
    </submittedName>
</protein>
<dbReference type="PANTHER" id="PTHR33604">
    <property type="entry name" value="OSJNBA0004B13.7 PROTEIN"/>
    <property type="match status" value="1"/>
</dbReference>
<keyword evidence="3 7" id="KW-1133">Transmembrane helix</keyword>
<dbReference type="AlphaFoldDB" id="A0A0C9LT54"/>
<sequence length="1193" mass="136602">MQHLIFNGYMQVVDERQQNVYMLIYAIQTLFGTCVYGYADALSVLFGYGSIFCWLNAQVPQMLENYKLKSADGLSLYLLYFWLAGDLGNMFSCVLNHQLPFQTYLATYFVCTDLILLYQYFRYSSSKVVLCTDKFNTPHDPSVEHADEEFVFPEEYACLELTKTMEDVNYGTMNSNSSRKTFFMGLLLFGCRFGFGSTTALLSTTAISGGSAATATVATAEGALLQTPLTLGWVLAWICTTFYIVSRVPQIHKNHKRHSTQGLSLALFSFAVGGNEEHHCRQYKCAYGRNKDILAIQTAHFQFPVIPAIYHARFCFGNYAPRKLTRLFWTLMVTIGLLFTTHFLYAYQFSHTSVSSTANIVLSQNQKQQQQQHPFYNVDSLIRDTIPYPKSVTKSAITGHNASFIDRLIRHSKEIMLDNQDLVADITVILHYSDKEMSSIQTQIQSILAQSVQPKQIWILCRSNKPKKSLETKFGIHSTTSADNIKVKIIPYDNEQEQQSSSSKVMLVKDAPWLLLQQSIPTAYVWILEPNAIPKPEYLYYTYGLMNTEEYKNSIIGYDTSLFSTRNTSPPPHVTQCLRSSQIGKSRSVDMIHSSWLLRTQWLRSLRADSNTNALQLPLGYFVSSTLLYRAAITSVVIPSSTKLLLSSSCQKWLQDGGPSHILNSVYPNVAEQELIYQETPANRVSILLAGPNHAIALLPLMCRLLNENKQHSVHIILTNGLTHRTFQDTLDQNHCTNSHRAMIHDLTLAYNNGVYYDDNGSTAEEETNYITPVANLLRFIQPDILIHIKEPSTFIYRSIKSLAELHGITSIGLPAQDIPHALWMADLSVKALTYWNDVKIDLVVITDRRPVSLSRLLNSTNNAYYFGDENVELAIHMEQSADRETRTLVQGFEFKHGDKKVRHRVRKGGLLPAIVESWYPNNDDNYGVLLEDDIELSPFFYSWSKYNILKYRYESEKAHNHIYGVSLYSPRNLELRPEGRRPFNPEPVLEQGGYSTRAPYASQIPCSWGAVYFPEHWREFHTYITERVAKEEKYTKGYYNITVPGSRSERWSKSWKKYFIEMVYLRAYVMVYPNFENFESFSTNHLEYGTHVQQKNNGRAKSKVDQFLVPLMQQDTILTQLPDQHLPDFDHLPIMDLWGRIRTLSELDRVGSQWHTKVSNCVRSPIGLFDAKDILCPFPENVAKSKKKEIKK</sequence>
<dbReference type="OrthoDB" id="2020070at2759"/>
<dbReference type="Pfam" id="PF04193">
    <property type="entry name" value="PQ-loop"/>
    <property type="match status" value="2"/>
</dbReference>
<evidence type="ECO:0000256" key="4">
    <source>
        <dbReference type="ARBA" id="ARBA00023136"/>
    </source>
</evidence>
<evidence type="ECO:0000313" key="8">
    <source>
        <dbReference type="EMBL" id="GAN03410.1"/>
    </source>
</evidence>
<dbReference type="GO" id="GO:0034486">
    <property type="term" value="P:vacuolar transmembrane transport"/>
    <property type="evidence" value="ECO:0007669"/>
    <property type="project" value="UniProtKB-ARBA"/>
</dbReference>
<organism evidence="8">
    <name type="scientific">Mucor ambiguus</name>
    <dbReference type="NCBI Taxonomy" id="91626"/>
    <lineage>
        <taxon>Eukaryota</taxon>
        <taxon>Fungi</taxon>
        <taxon>Fungi incertae sedis</taxon>
        <taxon>Mucoromycota</taxon>
        <taxon>Mucoromycotina</taxon>
        <taxon>Mucoromycetes</taxon>
        <taxon>Mucorales</taxon>
        <taxon>Mucorineae</taxon>
        <taxon>Mucoraceae</taxon>
        <taxon>Mucor</taxon>
    </lineage>
</organism>
<dbReference type="Gene3D" id="1.20.1280.290">
    <property type="match status" value="2"/>
</dbReference>
<accession>A0A0C9LT54</accession>
<dbReference type="EMBL" id="DF836329">
    <property type="protein sequence ID" value="GAN03410.1"/>
    <property type="molecule type" value="Genomic_DNA"/>
</dbReference>
<comment type="subcellular location">
    <subcellularLocation>
        <location evidence="1">Membrane</location>
        <topology evidence="1">Multi-pass membrane protein</topology>
    </subcellularLocation>
</comment>
<evidence type="ECO:0000313" key="9">
    <source>
        <dbReference type="Proteomes" id="UP000053815"/>
    </source>
</evidence>
<evidence type="ECO:0000256" key="5">
    <source>
        <dbReference type="ARBA" id="ARBA00038039"/>
    </source>
</evidence>
<dbReference type="Gene3D" id="3.90.550.10">
    <property type="entry name" value="Spore Coat Polysaccharide Biosynthesis Protein SpsA, Chain A"/>
    <property type="match status" value="1"/>
</dbReference>
<reference evidence="8" key="1">
    <citation type="submission" date="2014-09" db="EMBL/GenBank/DDBJ databases">
        <title>Draft genome sequence of an oleaginous Mucoromycotina fungus Mucor ambiguus NBRC6742.</title>
        <authorList>
            <person name="Takeda I."/>
            <person name="Yamane N."/>
            <person name="Morita T."/>
            <person name="Tamano K."/>
            <person name="Machida M."/>
            <person name="Baker S."/>
            <person name="Koike H."/>
        </authorList>
    </citation>
    <scope>NUCLEOTIDE SEQUENCE</scope>
    <source>
        <strain evidence="8">NBRC 6742</strain>
    </source>
</reference>
<name>A0A0C9LT54_9FUNG</name>
<feature type="transmembrane region" description="Helical" evidence="7">
    <location>
        <begin position="182"/>
        <end position="203"/>
    </location>
</feature>
<evidence type="ECO:0000256" key="3">
    <source>
        <dbReference type="ARBA" id="ARBA00022989"/>
    </source>
</evidence>
<comment type="similarity">
    <text evidence="5">Belongs to the laat-1 family.</text>
</comment>
<keyword evidence="2 7" id="KW-0812">Transmembrane</keyword>
<evidence type="ECO:0000256" key="1">
    <source>
        <dbReference type="ARBA" id="ARBA00004141"/>
    </source>
</evidence>
<evidence type="ECO:0000256" key="7">
    <source>
        <dbReference type="SAM" id="Phobius"/>
    </source>
</evidence>
<keyword evidence="9" id="KW-1185">Reference proteome</keyword>
<dbReference type="FunFam" id="1.20.1280.290:FF:000009">
    <property type="entry name" value="PQ loop repeat family protein"/>
    <property type="match status" value="1"/>
</dbReference>
<evidence type="ECO:0000256" key="6">
    <source>
        <dbReference type="ARBA" id="ARBA00050768"/>
    </source>
</evidence>
<comment type="catalytic activity">
    <reaction evidence="6">
        <text>L-histidine(out) + L-arginine(in) = L-histidine(in) + L-arginine(out)</text>
        <dbReference type="Rhea" id="RHEA:71063"/>
        <dbReference type="ChEBI" id="CHEBI:32682"/>
        <dbReference type="ChEBI" id="CHEBI:57595"/>
    </reaction>
</comment>
<dbReference type="GO" id="GO:0098852">
    <property type="term" value="C:lytic vacuole membrane"/>
    <property type="evidence" value="ECO:0007669"/>
    <property type="project" value="UniProtKB-ARBA"/>
</dbReference>
<proteinExistence type="inferred from homology"/>
<dbReference type="SMART" id="SM00679">
    <property type="entry name" value="CTNS"/>
    <property type="match status" value="2"/>
</dbReference>
<dbReference type="InterPro" id="IPR029044">
    <property type="entry name" value="Nucleotide-diphossugar_trans"/>
</dbReference>
<dbReference type="STRING" id="91626.A0A0C9LT54"/>
<feature type="transmembrane region" description="Helical" evidence="7">
    <location>
        <begin position="327"/>
        <end position="347"/>
    </location>
</feature>